<feature type="binding site" evidence="8">
    <location>
        <position position="411"/>
    </location>
    <ligand>
        <name>Zn(2+)</name>
        <dbReference type="ChEBI" id="CHEBI:29105"/>
        <label>2</label>
    </ligand>
</feature>
<proteinExistence type="inferred from homology"/>
<keyword evidence="4" id="KW-0378">Hydrolase</keyword>
<feature type="compositionally biased region" description="Basic and acidic residues" evidence="10">
    <location>
        <begin position="462"/>
        <end position="471"/>
    </location>
</feature>
<sequence length="482" mass="51557">MMSPVSGQPTAADDARRPTNVILFIPDGFGPASATMARDYLRKYEGVGELAMDSIQTGSVRTFSTSSRVTDSAAGATAYATGVKTYNGAIAVDTLQRPLGTLLRAAEGRGMATGMVVTSRITHATPASFSSHVPERWMENEIAAQQIQSGADVILGGGMRHFLPSSAEGSEREDDRNLIDEARAKGYTFVDDRDGLMNLSNGPVLGLFSMSHLDYEIDRDPAVQPSLAEMTDKALSLVSKDKDGYFMMVEASRVDHAGHGNDAAAHLKDIIAYNEAMEVALKHARRDGNTLVVSVSDHETGGLTLGRDIHKEDGVDGVYAWHPEVLHRVEGSHGAMFDAVSARYDHLPDGATATDSVDAVAAVLSNMAGIDDLTDAERASIQNSLGSYDLNYTVSDLIERRAVIGWTTRGHTAVDVNLYAYGPGVENFRGNMDNTEVGDILASLLNLDLDALTADLREETEETQKAEKSKTDATSGPSPGSE</sequence>
<feature type="binding site" evidence="8">
    <location>
        <position position="123"/>
    </location>
    <ligand>
        <name>Mg(2+)</name>
        <dbReference type="ChEBI" id="CHEBI:18420"/>
    </ligand>
</feature>
<dbReference type="OrthoDB" id="9794455at2"/>
<evidence type="ECO:0000256" key="9">
    <source>
        <dbReference type="RuleBase" id="RU003946"/>
    </source>
</evidence>
<dbReference type="PRINTS" id="PR00113">
    <property type="entry name" value="ALKPHPHTASE"/>
</dbReference>
<feature type="compositionally biased region" description="Polar residues" evidence="10">
    <location>
        <begin position="472"/>
        <end position="482"/>
    </location>
</feature>
<evidence type="ECO:0000256" key="6">
    <source>
        <dbReference type="ARBA" id="ARBA00022842"/>
    </source>
</evidence>
<dbReference type="PROSITE" id="PS00123">
    <property type="entry name" value="ALKALINE_PHOSPHATASE"/>
    <property type="match status" value="1"/>
</dbReference>
<keyword evidence="6 8" id="KW-0460">Magnesium</keyword>
<evidence type="ECO:0000313" key="12">
    <source>
        <dbReference type="Proteomes" id="UP000220102"/>
    </source>
</evidence>
<dbReference type="EMBL" id="PDEQ01000004">
    <property type="protein sequence ID" value="PEN13663.1"/>
    <property type="molecule type" value="Genomic_DNA"/>
</dbReference>
<keyword evidence="3 8" id="KW-0479">Metal-binding</keyword>
<gene>
    <name evidence="11" type="ORF">CRI94_08745</name>
</gene>
<dbReference type="GO" id="GO:0004035">
    <property type="term" value="F:alkaline phosphatase activity"/>
    <property type="evidence" value="ECO:0007669"/>
    <property type="project" value="TreeGrafter"/>
</dbReference>
<dbReference type="Proteomes" id="UP000220102">
    <property type="component" value="Unassembled WGS sequence"/>
</dbReference>
<feature type="binding site" evidence="8">
    <location>
        <position position="125"/>
    </location>
    <ligand>
        <name>Mg(2+)</name>
        <dbReference type="ChEBI" id="CHEBI:18420"/>
    </ligand>
</feature>
<dbReference type="Gene3D" id="1.10.60.40">
    <property type="match status" value="1"/>
</dbReference>
<comment type="cofactor">
    <cofactor evidence="8">
        <name>Zn(2+)</name>
        <dbReference type="ChEBI" id="CHEBI:29105"/>
    </cofactor>
    <text evidence="8">Binds 2 Zn(2+) ions.</text>
</comment>
<feature type="active site" description="Phosphoserine intermediate" evidence="7">
    <location>
        <position position="72"/>
    </location>
</feature>
<feature type="binding site" evidence="8">
    <location>
        <position position="298"/>
    </location>
    <ligand>
        <name>Zn(2+)</name>
        <dbReference type="ChEBI" id="CHEBI:29105"/>
        <label>2</label>
    </ligand>
</feature>
<comment type="cofactor">
    <cofactor evidence="8">
        <name>Mg(2+)</name>
        <dbReference type="ChEBI" id="CHEBI:18420"/>
    </cofactor>
    <text evidence="8">Binds 1 Mg(2+) ion.</text>
</comment>
<feature type="region of interest" description="Disordered" evidence="10">
    <location>
        <begin position="456"/>
        <end position="482"/>
    </location>
</feature>
<feature type="binding site" evidence="8">
    <location>
        <position position="297"/>
    </location>
    <ligand>
        <name>Zn(2+)</name>
        <dbReference type="ChEBI" id="CHEBI:29105"/>
        <label>2</label>
    </ligand>
</feature>
<organism evidence="11 12">
    <name type="scientific">Longibacter salinarum</name>
    <dbReference type="NCBI Taxonomy" id="1850348"/>
    <lineage>
        <taxon>Bacteria</taxon>
        <taxon>Pseudomonadati</taxon>
        <taxon>Rhodothermota</taxon>
        <taxon>Rhodothermia</taxon>
        <taxon>Rhodothermales</taxon>
        <taxon>Salisaetaceae</taxon>
        <taxon>Longibacter</taxon>
    </lineage>
</organism>
<dbReference type="InterPro" id="IPR017850">
    <property type="entry name" value="Alkaline_phosphatase_core_sf"/>
</dbReference>
<protein>
    <submittedName>
        <fullName evidence="11">Alkaline phosphatase</fullName>
    </submittedName>
</protein>
<dbReference type="PANTHER" id="PTHR11596">
    <property type="entry name" value="ALKALINE PHOSPHATASE"/>
    <property type="match status" value="1"/>
</dbReference>
<keyword evidence="5 8" id="KW-0862">Zinc</keyword>
<evidence type="ECO:0000256" key="5">
    <source>
        <dbReference type="ARBA" id="ARBA00022833"/>
    </source>
</evidence>
<dbReference type="PANTHER" id="PTHR11596:SF5">
    <property type="entry name" value="ALKALINE PHOSPHATASE"/>
    <property type="match status" value="1"/>
</dbReference>
<evidence type="ECO:0000256" key="1">
    <source>
        <dbReference type="ARBA" id="ARBA00005984"/>
    </source>
</evidence>
<feature type="binding site" evidence="8">
    <location>
        <position position="27"/>
    </location>
    <ligand>
        <name>Mg(2+)</name>
        <dbReference type="ChEBI" id="CHEBI:18420"/>
    </ligand>
</feature>
<dbReference type="SMART" id="SM00098">
    <property type="entry name" value="alkPPc"/>
    <property type="match status" value="1"/>
</dbReference>
<comment type="similarity">
    <text evidence="1 9">Belongs to the alkaline phosphatase family.</text>
</comment>
<keyword evidence="2" id="KW-0597">Phosphoprotein</keyword>
<evidence type="ECO:0000256" key="2">
    <source>
        <dbReference type="ARBA" id="ARBA00022553"/>
    </source>
</evidence>
<evidence type="ECO:0000256" key="7">
    <source>
        <dbReference type="PIRSR" id="PIRSR601952-1"/>
    </source>
</evidence>
<dbReference type="GO" id="GO:0046872">
    <property type="term" value="F:metal ion binding"/>
    <property type="evidence" value="ECO:0007669"/>
    <property type="project" value="UniProtKB-KW"/>
</dbReference>
<evidence type="ECO:0000256" key="4">
    <source>
        <dbReference type="ARBA" id="ARBA00022801"/>
    </source>
</evidence>
<dbReference type="SUPFAM" id="SSF53649">
    <property type="entry name" value="Alkaline phosphatase-like"/>
    <property type="match status" value="1"/>
</dbReference>
<evidence type="ECO:0000256" key="10">
    <source>
        <dbReference type="SAM" id="MobiDB-lite"/>
    </source>
</evidence>
<keyword evidence="12" id="KW-1185">Reference proteome</keyword>
<feature type="binding site" evidence="8">
    <location>
        <position position="27"/>
    </location>
    <ligand>
        <name>Zn(2+)</name>
        <dbReference type="ChEBI" id="CHEBI:29105"/>
        <label>2</label>
    </ligand>
</feature>
<feature type="binding site" evidence="8">
    <location>
        <position position="250"/>
    </location>
    <ligand>
        <name>Mg(2+)</name>
        <dbReference type="ChEBI" id="CHEBI:18420"/>
    </ligand>
</feature>
<dbReference type="InterPro" id="IPR001952">
    <property type="entry name" value="Alkaline_phosphatase"/>
</dbReference>
<comment type="caution">
    <text evidence="11">The sequence shown here is derived from an EMBL/GenBank/DDBJ whole genome shotgun (WGS) entry which is preliminary data.</text>
</comment>
<dbReference type="Pfam" id="PF00245">
    <property type="entry name" value="Alk_phosphatase"/>
    <property type="match status" value="1"/>
</dbReference>
<name>A0A2A8CYI4_9BACT</name>
<dbReference type="AlphaFoldDB" id="A0A2A8CYI4"/>
<feature type="binding site" evidence="8">
    <location>
        <position position="255"/>
    </location>
    <ligand>
        <name>Zn(2+)</name>
        <dbReference type="ChEBI" id="CHEBI:29105"/>
        <label>2</label>
    </ligand>
</feature>
<dbReference type="CDD" id="cd16012">
    <property type="entry name" value="ALP"/>
    <property type="match status" value="1"/>
</dbReference>
<evidence type="ECO:0000313" key="11">
    <source>
        <dbReference type="EMBL" id="PEN13663.1"/>
    </source>
</evidence>
<reference evidence="11 12" key="1">
    <citation type="submission" date="2017-10" db="EMBL/GenBank/DDBJ databases">
        <title>Draft genome of Longibacter Salinarum.</title>
        <authorList>
            <person name="Goh K.M."/>
            <person name="Shamsir M.S."/>
            <person name="Lim S.W."/>
        </authorList>
    </citation>
    <scope>NUCLEOTIDE SEQUENCE [LARGE SCALE GENOMIC DNA]</scope>
    <source>
        <strain evidence="11 12">KCTC 52045</strain>
    </source>
</reference>
<dbReference type="Gene3D" id="3.40.720.10">
    <property type="entry name" value="Alkaline Phosphatase, subunit A"/>
    <property type="match status" value="1"/>
</dbReference>
<dbReference type="InterPro" id="IPR018299">
    <property type="entry name" value="Alkaline_phosphatase_AS"/>
</dbReference>
<evidence type="ECO:0000256" key="8">
    <source>
        <dbReference type="PIRSR" id="PIRSR601952-2"/>
    </source>
</evidence>
<evidence type="ECO:0000256" key="3">
    <source>
        <dbReference type="ARBA" id="ARBA00022723"/>
    </source>
</evidence>
<feature type="binding site" evidence="8">
    <location>
        <position position="259"/>
    </location>
    <ligand>
        <name>Zn(2+)</name>
        <dbReference type="ChEBI" id="CHEBI:29105"/>
        <label>2</label>
    </ligand>
</feature>
<accession>A0A2A8CYI4</accession>